<evidence type="ECO:0000256" key="7">
    <source>
        <dbReference type="SAM" id="Phobius"/>
    </source>
</evidence>
<keyword evidence="3 7" id="KW-0812">Transmembrane</keyword>
<gene>
    <name evidence="8" type="ORF">PG993_005843</name>
</gene>
<evidence type="ECO:0008006" key="10">
    <source>
        <dbReference type="Google" id="ProtNLM"/>
    </source>
</evidence>
<evidence type="ECO:0000256" key="1">
    <source>
        <dbReference type="ARBA" id="ARBA00004141"/>
    </source>
</evidence>
<comment type="caution">
    <text evidence="8">The sequence shown here is derived from an EMBL/GenBank/DDBJ whole genome shotgun (WGS) entry which is preliminary data.</text>
</comment>
<keyword evidence="2" id="KW-0813">Transport</keyword>
<evidence type="ECO:0000313" key="8">
    <source>
        <dbReference type="EMBL" id="KAK8043413.1"/>
    </source>
</evidence>
<comment type="subcellular location">
    <subcellularLocation>
        <location evidence="1">Membrane</location>
        <topology evidence="1">Multi-pass membrane protein</topology>
    </subcellularLocation>
</comment>
<evidence type="ECO:0000256" key="6">
    <source>
        <dbReference type="SAM" id="MobiDB-lite"/>
    </source>
</evidence>
<dbReference type="PANTHER" id="PTHR45649:SF5">
    <property type="entry name" value="GABA TRANSPORTER (EUROFUNG)-RELATED"/>
    <property type="match status" value="1"/>
</dbReference>
<feature type="transmembrane region" description="Helical" evidence="7">
    <location>
        <begin position="431"/>
        <end position="457"/>
    </location>
</feature>
<evidence type="ECO:0000256" key="2">
    <source>
        <dbReference type="ARBA" id="ARBA00022448"/>
    </source>
</evidence>
<dbReference type="InterPro" id="IPR002293">
    <property type="entry name" value="AA/rel_permease1"/>
</dbReference>
<feature type="transmembrane region" description="Helical" evidence="7">
    <location>
        <begin position="211"/>
        <end position="230"/>
    </location>
</feature>
<dbReference type="PANTHER" id="PTHR45649">
    <property type="entry name" value="AMINO-ACID PERMEASE BAT1"/>
    <property type="match status" value="1"/>
</dbReference>
<feature type="transmembrane region" description="Helical" evidence="7">
    <location>
        <begin position="134"/>
        <end position="156"/>
    </location>
</feature>
<dbReference type="Pfam" id="PF13520">
    <property type="entry name" value="AA_permease_2"/>
    <property type="match status" value="1"/>
</dbReference>
<reference evidence="8 9" key="1">
    <citation type="submission" date="2023-01" db="EMBL/GenBank/DDBJ databases">
        <title>Analysis of 21 Apiospora genomes using comparative genomics revels a genus with tremendous synthesis potential of carbohydrate active enzymes and secondary metabolites.</title>
        <authorList>
            <person name="Sorensen T."/>
        </authorList>
    </citation>
    <scope>NUCLEOTIDE SEQUENCE [LARGE SCALE GENOMIC DNA]</scope>
    <source>
        <strain evidence="8 9">CBS 33761</strain>
    </source>
</reference>
<sequence length="549" mass="60880">MQQEDVELRSRSKETKAQDGVTVDVDDDGKSPTPGAPHAYLSTDSQTRTRRLFSMSQLFAFSLTYMGTWEAWHQSIYSPLYNGGPRAIFWGGFLTVAGALAQAASIAEMSSLQPVAGAQYHWTYLLAPKSVNRFMCYLQGWASWFGYVALLAGVANTTAIQLEGIVQFNHENYVPGGWHTSVIVIALLVVLGGLNMYAFRLVPWIELTGGVLHVANWVAFIVIFAVMGPRHDPDFLFVDSTTSGWVDRPVVSWHLGAVALTWALTGMQLWSPIWLLKANKTITTQGFDSAIHMSEETKKAKSAVPRAIFWSICMNGCMAIIQMSVFLVSMGPIDVAMEAYVPSLTVLYNTVKNKSAATTVWTLFWFVSMSSNLASIASVSRLSWAWARDGGLPIYFAYIDPKRHIPFRAVVLCCILTSLLCLLNIGSSTYVVFNAITSLCSWALYLSYAICILSMVLARLEQGADLKLGNWNLGRYGFAINTGALVYTLYMMVWLPFPSTTPVDAATMNYCAIVVAFILIFTFAMWFGWARKNWPGPNLTIRDYVIAHS</sequence>
<dbReference type="EMBL" id="JAQQWK010000004">
    <property type="protein sequence ID" value="KAK8043413.1"/>
    <property type="molecule type" value="Genomic_DNA"/>
</dbReference>
<name>A0ABR1TCK0_9PEZI</name>
<dbReference type="Gene3D" id="1.20.1740.10">
    <property type="entry name" value="Amino acid/polyamine transporter I"/>
    <property type="match status" value="1"/>
</dbReference>
<feature type="transmembrane region" description="Helical" evidence="7">
    <location>
        <begin position="52"/>
        <end position="72"/>
    </location>
</feature>
<feature type="transmembrane region" description="Helical" evidence="7">
    <location>
        <begin position="363"/>
        <end position="384"/>
    </location>
</feature>
<accession>A0ABR1TCK0</accession>
<evidence type="ECO:0000256" key="5">
    <source>
        <dbReference type="ARBA" id="ARBA00023136"/>
    </source>
</evidence>
<feature type="transmembrane region" description="Helical" evidence="7">
    <location>
        <begin position="405"/>
        <end position="425"/>
    </location>
</feature>
<feature type="transmembrane region" description="Helical" evidence="7">
    <location>
        <begin position="307"/>
        <end position="328"/>
    </location>
</feature>
<dbReference type="Proteomes" id="UP001444661">
    <property type="component" value="Unassembled WGS sequence"/>
</dbReference>
<protein>
    <recommendedName>
        <fullName evidence="10">Amino acid permease</fullName>
    </recommendedName>
</protein>
<feature type="compositionally biased region" description="Basic and acidic residues" evidence="6">
    <location>
        <begin position="1"/>
        <end position="17"/>
    </location>
</feature>
<evidence type="ECO:0000313" key="9">
    <source>
        <dbReference type="Proteomes" id="UP001444661"/>
    </source>
</evidence>
<keyword evidence="4 7" id="KW-1133">Transmembrane helix</keyword>
<feature type="transmembrane region" description="Helical" evidence="7">
    <location>
        <begin position="478"/>
        <end position="495"/>
    </location>
</feature>
<feature type="region of interest" description="Disordered" evidence="6">
    <location>
        <begin position="1"/>
        <end position="43"/>
    </location>
</feature>
<feature type="transmembrane region" description="Helical" evidence="7">
    <location>
        <begin position="87"/>
        <end position="107"/>
    </location>
</feature>
<keyword evidence="9" id="KW-1185">Reference proteome</keyword>
<feature type="transmembrane region" description="Helical" evidence="7">
    <location>
        <begin position="250"/>
        <end position="270"/>
    </location>
</feature>
<keyword evidence="5 7" id="KW-0472">Membrane</keyword>
<feature type="transmembrane region" description="Helical" evidence="7">
    <location>
        <begin position="507"/>
        <end position="529"/>
    </location>
</feature>
<organism evidence="8 9">
    <name type="scientific">Apiospora rasikravindrae</name>
    <dbReference type="NCBI Taxonomy" id="990691"/>
    <lineage>
        <taxon>Eukaryota</taxon>
        <taxon>Fungi</taxon>
        <taxon>Dikarya</taxon>
        <taxon>Ascomycota</taxon>
        <taxon>Pezizomycotina</taxon>
        <taxon>Sordariomycetes</taxon>
        <taxon>Xylariomycetidae</taxon>
        <taxon>Amphisphaeriales</taxon>
        <taxon>Apiosporaceae</taxon>
        <taxon>Apiospora</taxon>
    </lineage>
</organism>
<evidence type="ECO:0000256" key="3">
    <source>
        <dbReference type="ARBA" id="ARBA00022692"/>
    </source>
</evidence>
<dbReference type="PIRSF" id="PIRSF006060">
    <property type="entry name" value="AA_transporter"/>
    <property type="match status" value="1"/>
</dbReference>
<feature type="transmembrane region" description="Helical" evidence="7">
    <location>
        <begin position="176"/>
        <end position="199"/>
    </location>
</feature>
<evidence type="ECO:0000256" key="4">
    <source>
        <dbReference type="ARBA" id="ARBA00022989"/>
    </source>
</evidence>
<proteinExistence type="predicted"/>